<comment type="subcellular location">
    <subcellularLocation>
        <location evidence="1">Endomembrane system</location>
        <topology evidence="1">Multi-pass membrane protein</topology>
    </subcellularLocation>
</comment>
<dbReference type="OrthoDB" id="3363151at2759"/>
<dbReference type="GO" id="GO:0043007">
    <property type="term" value="P:maintenance of rDNA"/>
    <property type="evidence" value="ECO:0007669"/>
    <property type="project" value="TreeGrafter"/>
</dbReference>
<dbReference type="EMBL" id="KL198040">
    <property type="protein sequence ID" value="KDQ14057.1"/>
    <property type="molecule type" value="Genomic_DNA"/>
</dbReference>
<proteinExistence type="predicted"/>
<dbReference type="PANTHER" id="PTHR28293:SF1">
    <property type="entry name" value="NUCLEAR RIM PROTEIN 1"/>
    <property type="match status" value="1"/>
</dbReference>
<organism evidence="7 8">
    <name type="scientific">Botryobasidium botryosum (strain FD-172 SS1)</name>
    <dbReference type="NCBI Taxonomy" id="930990"/>
    <lineage>
        <taxon>Eukaryota</taxon>
        <taxon>Fungi</taxon>
        <taxon>Dikarya</taxon>
        <taxon>Basidiomycota</taxon>
        <taxon>Agaricomycotina</taxon>
        <taxon>Agaricomycetes</taxon>
        <taxon>Cantharellales</taxon>
        <taxon>Botryobasidiaceae</taxon>
        <taxon>Botryobasidium</taxon>
    </lineage>
</organism>
<evidence type="ECO:0008006" key="9">
    <source>
        <dbReference type="Google" id="ProtNLM"/>
    </source>
</evidence>
<reference evidence="8" key="1">
    <citation type="journal article" date="2014" name="Proc. Natl. Acad. Sci. U.S.A.">
        <title>Extensive sampling of basidiomycete genomes demonstrates inadequacy of the white-rot/brown-rot paradigm for wood decay fungi.</title>
        <authorList>
            <person name="Riley R."/>
            <person name="Salamov A.A."/>
            <person name="Brown D.W."/>
            <person name="Nagy L.G."/>
            <person name="Floudas D."/>
            <person name="Held B.W."/>
            <person name="Levasseur A."/>
            <person name="Lombard V."/>
            <person name="Morin E."/>
            <person name="Otillar R."/>
            <person name="Lindquist E.A."/>
            <person name="Sun H."/>
            <person name="LaButti K.M."/>
            <person name="Schmutz J."/>
            <person name="Jabbour D."/>
            <person name="Luo H."/>
            <person name="Baker S.E."/>
            <person name="Pisabarro A.G."/>
            <person name="Walton J.D."/>
            <person name="Blanchette R.A."/>
            <person name="Henrissat B."/>
            <person name="Martin F."/>
            <person name="Cullen D."/>
            <person name="Hibbett D.S."/>
            <person name="Grigoriev I.V."/>
        </authorList>
    </citation>
    <scope>NUCLEOTIDE SEQUENCE [LARGE SCALE GENOMIC DNA]</scope>
    <source>
        <strain evidence="8">FD-172 SS1</strain>
    </source>
</reference>
<evidence type="ECO:0000256" key="4">
    <source>
        <dbReference type="ARBA" id="ARBA00023136"/>
    </source>
</evidence>
<dbReference type="InParanoid" id="A0A067MQ86"/>
<evidence type="ECO:0000256" key="1">
    <source>
        <dbReference type="ARBA" id="ARBA00004127"/>
    </source>
</evidence>
<feature type="region of interest" description="Disordered" evidence="5">
    <location>
        <begin position="1"/>
        <end position="83"/>
    </location>
</feature>
<dbReference type="AlphaFoldDB" id="A0A067MQ86"/>
<sequence length="370" mass="41733">MATPSSSRFRPRNSIVPGSVGPATPLNRYSTSVQASASRFSTPHSLSASVPFDWEAARSHRPPPSTTPIKASGGKKQSRVARNPRVVRKASLVERIKDFPSHILFELSLFPHNIPLPPSKTTGIAIGITLHLIHLLTRWTGRSRAPLDDDSVWVEMSNELDFGEESTWNWSTPIAFLLLVAATLNALYLFTRTKTYHLYMRPDPAPSPHATFIPSQTLEHTEPPSFVQRVISLFKIVLGATWRFLISSSSSPEDVLRDMQNTEKIQQLDVWAPGDLERHLFVIYSPAHALVWTVFSASNWVISLLLMGVLTLQMYSLTFSYEALLKDRMIISAEVMHEYNEKYVNPRLHAVKTDACVMTHEAEMVDWRDM</sequence>
<dbReference type="Proteomes" id="UP000027195">
    <property type="component" value="Unassembled WGS sequence"/>
</dbReference>
<keyword evidence="3 6" id="KW-1133">Transmembrane helix</keyword>
<evidence type="ECO:0000313" key="8">
    <source>
        <dbReference type="Proteomes" id="UP000027195"/>
    </source>
</evidence>
<evidence type="ECO:0000256" key="3">
    <source>
        <dbReference type="ARBA" id="ARBA00022989"/>
    </source>
</evidence>
<evidence type="ECO:0000256" key="5">
    <source>
        <dbReference type="SAM" id="MobiDB-lite"/>
    </source>
</evidence>
<dbReference type="GO" id="GO:0012505">
    <property type="term" value="C:endomembrane system"/>
    <property type="evidence" value="ECO:0007669"/>
    <property type="project" value="UniProtKB-SubCell"/>
</dbReference>
<keyword evidence="2 6" id="KW-0812">Transmembrane</keyword>
<dbReference type="PANTHER" id="PTHR28293">
    <property type="entry name" value="NUCLEAR RIM PROTEIN 1"/>
    <property type="match status" value="1"/>
</dbReference>
<evidence type="ECO:0000256" key="6">
    <source>
        <dbReference type="SAM" id="Phobius"/>
    </source>
</evidence>
<dbReference type="GO" id="GO:0007096">
    <property type="term" value="P:regulation of exit from mitosis"/>
    <property type="evidence" value="ECO:0007669"/>
    <property type="project" value="TreeGrafter"/>
</dbReference>
<name>A0A067MQ86_BOTB1</name>
<keyword evidence="4 6" id="KW-0472">Membrane</keyword>
<evidence type="ECO:0000256" key="2">
    <source>
        <dbReference type="ARBA" id="ARBA00022692"/>
    </source>
</evidence>
<dbReference type="STRING" id="930990.A0A067MQ86"/>
<gene>
    <name evidence="7" type="ORF">BOTBODRAFT_159980</name>
</gene>
<dbReference type="InterPro" id="IPR018819">
    <property type="entry name" value="Nur1/Mug154"/>
</dbReference>
<dbReference type="Pfam" id="PF10332">
    <property type="entry name" value="DUF2418"/>
    <property type="match status" value="1"/>
</dbReference>
<feature type="transmembrane region" description="Helical" evidence="6">
    <location>
        <begin position="170"/>
        <end position="191"/>
    </location>
</feature>
<accession>A0A067MQ86</accession>
<evidence type="ECO:0000313" key="7">
    <source>
        <dbReference type="EMBL" id="KDQ14057.1"/>
    </source>
</evidence>
<keyword evidence="8" id="KW-1185">Reference proteome</keyword>
<protein>
    <recommendedName>
        <fullName evidence="9">Nuclear rim protein 1</fullName>
    </recommendedName>
</protein>
<dbReference type="HOGENOM" id="CLU_062849_0_0_1"/>
<feature type="compositionally biased region" description="Polar residues" evidence="5">
    <location>
        <begin position="27"/>
        <end position="48"/>
    </location>
</feature>